<organism evidence="1 2">
    <name type="scientific">Methanospirillum stamsii</name>
    <dbReference type="NCBI Taxonomy" id="1277351"/>
    <lineage>
        <taxon>Archaea</taxon>
        <taxon>Methanobacteriati</taxon>
        <taxon>Methanobacteriota</taxon>
        <taxon>Stenosarchaea group</taxon>
        <taxon>Methanomicrobia</taxon>
        <taxon>Methanomicrobiales</taxon>
        <taxon>Methanospirillaceae</taxon>
        <taxon>Methanospirillum</taxon>
    </lineage>
</organism>
<keyword evidence="2" id="KW-1185">Reference proteome</keyword>
<dbReference type="Proteomes" id="UP000245934">
    <property type="component" value="Unassembled WGS sequence"/>
</dbReference>
<gene>
    <name evidence="1" type="ORF">DLD82_05055</name>
</gene>
<name>A0A2V2NGI8_9EURY</name>
<reference evidence="1 2" key="1">
    <citation type="submission" date="2018-05" db="EMBL/GenBank/DDBJ databases">
        <title>Draft genome of Methanospirillum stamsii Pt1.</title>
        <authorList>
            <person name="Dueholm M.S."/>
            <person name="Nielsen P.H."/>
            <person name="Bakmann L.F."/>
            <person name="Otzen D.E."/>
        </authorList>
    </citation>
    <scope>NUCLEOTIDE SEQUENCE [LARGE SCALE GENOMIC DNA]</scope>
    <source>
        <strain evidence="1 2">Pt1</strain>
    </source>
</reference>
<protein>
    <submittedName>
        <fullName evidence="1">Uncharacterized protein</fullName>
    </submittedName>
</protein>
<dbReference type="OrthoDB" id="378347at2157"/>
<dbReference type="RefSeq" id="WP_109940017.1">
    <property type="nucleotide sequence ID" value="NZ_CP176366.1"/>
</dbReference>
<evidence type="ECO:0000313" key="2">
    <source>
        <dbReference type="Proteomes" id="UP000245934"/>
    </source>
</evidence>
<dbReference type="EMBL" id="QGMZ01000010">
    <property type="protein sequence ID" value="PWR75498.1"/>
    <property type="molecule type" value="Genomic_DNA"/>
</dbReference>
<sequence length="534" mass="60874">MVTFFGELDNVCSSSDGIDLIGEKLTDLQLLDIYTEITNLGTRHPDDYCILKSRESLLTLLGEHEEAIDLISQKNILEKHPNLQLNLAGHLGAMGRKEEIKDLLSSLILKQETTVDLLIAFIAAGTLDKKDEAVTIWNKILEAEEITDLTIDDDVLEYPDEYSCLSGLPMREVITGLEILQRYGIRENYEVELYFFVDFIKIYLEGISDNIYQTLDNEGPYEALPGFLVAEAVGDNGFALATKLCNVRPVEDPSISLRLHTCLNDIKKYTSEYSIGNRLIESLHTDAINKPGFLKTLQTETGGDECQVFEMLYHLEDTGISDIIPSLMDEMERNNPDIRSKTIEQSRKFPGLWENPRSEDWNYDDPEEELYDTLDELMEKREDEKAFEFLTGNMREGRLLSESGVSLYLAGNLGKMDEMTDFIPMFKEKELNQYAYLLEGYQFLLRKDIKRGLDLVNRSIQAGFSEEDAMIHLARFLNQSGYPKRTIGICEKLLKKPGSKVTEIYPALIEAYRMQGKEKEATEAEDKFKKIISG</sequence>
<comment type="caution">
    <text evidence="1">The sequence shown here is derived from an EMBL/GenBank/DDBJ whole genome shotgun (WGS) entry which is preliminary data.</text>
</comment>
<proteinExistence type="predicted"/>
<dbReference type="AlphaFoldDB" id="A0A2V2NGI8"/>
<dbReference type="SUPFAM" id="SSF48452">
    <property type="entry name" value="TPR-like"/>
    <property type="match status" value="1"/>
</dbReference>
<evidence type="ECO:0000313" key="1">
    <source>
        <dbReference type="EMBL" id="PWR75498.1"/>
    </source>
</evidence>
<dbReference type="GeneID" id="97609571"/>
<dbReference type="InterPro" id="IPR011990">
    <property type="entry name" value="TPR-like_helical_dom_sf"/>
</dbReference>
<accession>A0A2V2NGI8</accession>